<dbReference type="InterPro" id="IPR003661">
    <property type="entry name" value="HisK_dim/P_dom"/>
</dbReference>
<dbReference type="PANTHER" id="PTHR43304:SF1">
    <property type="entry name" value="PAC DOMAIN-CONTAINING PROTEIN"/>
    <property type="match status" value="1"/>
</dbReference>
<evidence type="ECO:0000256" key="6">
    <source>
        <dbReference type="SAM" id="Coils"/>
    </source>
</evidence>
<reference evidence="10 11" key="1">
    <citation type="submission" date="2019-06" db="EMBL/GenBank/DDBJ databases">
        <authorList>
            <person name="Srinivasan S."/>
        </authorList>
    </citation>
    <scope>NUCLEOTIDE SEQUENCE [LARGE SCALE GENOMIC DNA]</scope>
    <source>
        <strain evidence="10 11">17J68-5</strain>
    </source>
</reference>
<feature type="domain" description="PAC" evidence="9">
    <location>
        <begin position="575"/>
        <end position="627"/>
    </location>
</feature>
<evidence type="ECO:0000256" key="4">
    <source>
        <dbReference type="ARBA" id="ARBA00022679"/>
    </source>
</evidence>
<accession>A0A5B8A2C9</accession>
<dbReference type="Gene3D" id="3.30.450.20">
    <property type="entry name" value="PAS domain"/>
    <property type="match status" value="3"/>
</dbReference>
<gene>
    <name evidence="10" type="ORF">FHG12_15675</name>
</gene>
<feature type="coiled-coil region" evidence="6">
    <location>
        <begin position="618"/>
        <end position="659"/>
    </location>
</feature>
<comment type="catalytic activity">
    <reaction evidence="1">
        <text>ATP + protein L-histidine = ADP + protein N-phospho-L-histidine.</text>
        <dbReference type="EC" id="2.7.13.3"/>
    </reaction>
</comment>
<dbReference type="Pfam" id="PF02518">
    <property type="entry name" value="HATPase_c"/>
    <property type="match status" value="1"/>
</dbReference>
<dbReference type="KEGG" id="hyj:FHG12_15675"/>
<evidence type="ECO:0000313" key="11">
    <source>
        <dbReference type="Proteomes" id="UP000305398"/>
    </source>
</evidence>
<dbReference type="PROSITE" id="PS50113">
    <property type="entry name" value="PAC"/>
    <property type="match status" value="2"/>
</dbReference>
<dbReference type="NCBIfam" id="TIGR00229">
    <property type="entry name" value="sensory_box"/>
    <property type="match status" value="2"/>
</dbReference>
<dbReference type="Gene3D" id="3.30.565.10">
    <property type="entry name" value="Histidine kinase-like ATPase, C-terminal domain"/>
    <property type="match status" value="1"/>
</dbReference>
<dbReference type="AlphaFoldDB" id="A0A5B8A2C9"/>
<feature type="domain" description="PAS" evidence="8">
    <location>
        <begin position="163"/>
        <end position="212"/>
    </location>
</feature>
<dbReference type="EMBL" id="CP040896">
    <property type="protein sequence ID" value="QDA61448.1"/>
    <property type="molecule type" value="Genomic_DNA"/>
</dbReference>
<keyword evidence="11" id="KW-1185">Reference proteome</keyword>
<dbReference type="InterPro" id="IPR005467">
    <property type="entry name" value="His_kinase_dom"/>
</dbReference>
<evidence type="ECO:0000259" key="9">
    <source>
        <dbReference type="PROSITE" id="PS50113"/>
    </source>
</evidence>
<evidence type="ECO:0000256" key="5">
    <source>
        <dbReference type="ARBA" id="ARBA00022777"/>
    </source>
</evidence>
<sequence length="887" mass="100308">MPDSGAPSTTLTSEVRALFPLDELLEGLLNASLTGVALYRPIFGAESEIIDFEIVLLNPKAQKMLQLPARPTQTYLHLFPHTQATGVFEFHCQAYKSGEHVCYSINYQGDGLDNYFHLSAKRVGDGLLVSFTDTAEHDRTAVEKALRESQARERAALALAESQRNHLEALLNQTPVAIGLFEGPEQRISMANPKICAMWGRRPEEVLGKTLLEAMPELRGQGFDEALANVFRTEVPFAGTEAPAQMLRQGQLLTTYYNFVFQPLYDEQGRLLGVADVAVEVTEQVQARRQIEEKEKQLRTLNQELETANEDLVALNEELRVANDQNRLNIDELFRVQRALQQLNLELEGRVADRTHKLRQALQEAHVQRERFRSFLMQMPAPMCTFRGPEHVYELVNPAYLRTLGYRPLVGLPIKNALPELEGQGYFEMLDRVFQTGEPYYASESLVWLTDPNQEGALQEGFYNIACQATRDEHGVIDGIIQYALDVTQYVLARRKMEQNEERLQLALEAGSMATVDLDLLTNRTERSERHDHLFGYDTPLREWHNMDTLLEHMLPEDHARVMDQYDRSLTSGVLWLNPRIQLPNGEHRWMEAKGKVFYDAEGKPIRIAGVVTDVTERQQTQQRLQDLTEQLANTNDGLRVANAELALANEQLTHTNQDLDNFVYTASHDLKQPINNMAGVFEELKRTATFHDPEAALLVQMFENSLGQIHGTIQGLAEVVQVERRNEASAIENVELLPLTREVMQSMLDQAVAAKAKFEMNFSAVPVVRFERLNLQSVLYNLLSNALKYAHSERAPVVRITSELSDEGAPVLVVQDNGLGLDLARYGPDLFQMFRRFHDHVPGSGVGLYLVNRMVRQVGGRIEVLSALGEGTTFRIYLTTSALPKH</sequence>
<dbReference type="InterPro" id="IPR013655">
    <property type="entry name" value="PAS_fold_3"/>
</dbReference>
<dbReference type="SMART" id="SM00091">
    <property type="entry name" value="PAS"/>
    <property type="match status" value="3"/>
</dbReference>
<dbReference type="CDD" id="cd00130">
    <property type="entry name" value="PAS"/>
    <property type="match status" value="2"/>
</dbReference>
<evidence type="ECO:0000313" key="10">
    <source>
        <dbReference type="EMBL" id="QDA61448.1"/>
    </source>
</evidence>
<dbReference type="Gene3D" id="1.10.287.130">
    <property type="match status" value="1"/>
</dbReference>
<feature type="domain" description="PAC" evidence="9">
    <location>
        <begin position="238"/>
        <end position="293"/>
    </location>
</feature>
<protein>
    <recommendedName>
        <fullName evidence="2">histidine kinase</fullName>
        <ecNumber evidence="2">2.7.13.3</ecNumber>
    </recommendedName>
</protein>
<dbReference type="PROSITE" id="PS50109">
    <property type="entry name" value="HIS_KIN"/>
    <property type="match status" value="1"/>
</dbReference>
<dbReference type="InterPro" id="IPR036890">
    <property type="entry name" value="HATPase_C_sf"/>
</dbReference>
<dbReference type="SUPFAM" id="SSF47384">
    <property type="entry name" value="Homodimeric domain of signal transducing histidine kinase"/>
    <property type="match status" value="1"/>
</dbReference>
<dbReference type="PANTHER" id="PTHR43304">
    <property type="entry name" value="PHYTOCHROME-LIKE PROTEIN CPH1"/>
    <property type="match status" value="1"/>
</dbReference>
<dbReference type="InterPro" id="IPR035965">
    <property type="entry name" value="PAS-like_dom_sf"/>
</dbReference>
<dbReference type="InterPro" id="IPR004358">
    <property type="entry name" value="Sig_transdc_His_kin-like_C"/>
</dbReference>
<dbReference type="InterPro" id="IPR000014">
    <property type="entry name" value="PAS"/>
</dbReference>
<dbReference type="Proteomes" id="UP000305398">
    <property type="component" value="Chromosome"/>
</dbReference>
<dbReference type="PRINTS" id="PR00344">
    <property type="entry name" value="BCTRLSENSOR"/>
</dbReference>
<dbReference type="SMART" id="SM00387">
    <property type="entry name" value="HATPase_c"/>
    <property type="match status" value="1"/>
</dbReference>
<evidence type="ECO:0000256" key="3">
    <source>
        <dbReference type="ARBA" id="ARBA00022553"/>
    </source>
</evidence>
<dbReference type="InterPro" id="IPR013656">
    <property type="entry name" value="PAS_4"/>
</dbReference>
<dbReference type="CDD" id="cd00082">
    <property type="entry name" value="HisKA"/>
    <property type="match status" value="1"/>
</dbReference>
<dbReference type="RefSeq" id="WP_139516622.1">
    <property type="nucleotide sequence ID" value="NZ_CP040896.1"/>
</dbReference>
<keyword evidence="3" id="KW-0597">Phosphoprotein</keyword>
<keyword evidence="6" id="KW-0175">Coiled coil</keyword>
<dbReference type="SMART" id="SM00086">
    <property type="entry name" value="PAC"/>
    <property type="match status" value="1"/>
</dbReference>
<dbReference type="Gene3D" id="2.10.70.100">
    <property type="match status" value="1"/>
</dbReference>
<name>A0A5B8A2C9_9BACT</name>
<feature type="coiled-coil region" evidence="6">
    <location>
        <begin position="284"/>
        <end position="325"/>
    </location>
</feature>
<dbReference type="Pfam" id="PF08448">
    <property type="entry name" value="PAS_4"/>
    <property type="match status" value="1"/>
</dbReference>
<dbReference type="SUPFAM" id="SSF55785">
    <property type="entry name" value="PYP-like sensor domain (PAS domain)"/>
    <property type="match status" value="3"/>
</dbReference>
<evidence type="ECO:0000259" key="7">
    <source>
        <dbReference type="PROSITE" id="PS50109"/>
    </source>
</evidence>
<dbReference type="Pfam" id="PF08447">
    <property type="entry name" value="PAS_3"/>
    <property type="match status" value="1"/>
</dbReference>
<dbReference type="PROSITE" id="PS50112">
    <property type="entry name" value="PAS"/>
    <property type="match status" value="1"/>
</dbReference>
<dbReference type="Pfam" id="PF13188">
    <property type="entry name" value="PAS_8"/>
    <property type="match status" value="1"/>
</dbReference>
<dbReference type="InterPro" id="IPR001610">
    <property type="entry name" value="PAC"/>
</dbReference>
<dbReference type="InterPro" id="IPR003594">
    <property type="entry name" value="HATPase_dom"/>
</dbReference>
<proteinExistence type="predicted"/>
<evidence type="ECO:0000259" key="8">
    <source>
        <dbReference type="PROSITE" id="PS50112"/>
    </source>
</evidence>
<keyword evidence="4" id="KW-0808">Transferase</keyword>
<organism evidence="10 11">
    <name type="scientific">Hymenobacter jejuensis</name>
    <dbReference type="NCBI Taxonomy" id="2502781"/>
    <lineage>
        <taxon>Bacteria</taxon>
        <taxon>Pseudomonadati</taxon>
        <taxon>Bacteroidota</taxon>
        <taxon>Cytophagia</taxon>
        <taxon>Cytophagales</taxon>
        <taxon>Hymenobacteraceae</taxon>
        <taxon>Hymenobacter</taxon>
    </lineage>
</organism>
<evidence type="ECO:0000256" key="1">
    <source>
        <dbReference type="ARBA" id="ARBA00000085"/>
    </source>
</evidence>
<evidence type="ECO:0000256" key="2">
    <source>
        <dbReference type="ARBA" id="ARBA00012438"/>
    </source>
</evidence>
<dbReference type="InterPro" id="IPR000700">
    <property type="entry name" value="PAS-assoc_C"/>
</dbReference>
<dbReference type="EC" id="2.7.13.3" evidence="2"/>
<dbReference type="SUPFAM" id="SSF55874">
    <property type="entry name" value="ATPase domain of HSP90 chaperone/DNA topoisomerase II/histidine kinase"/>
    <property type="match status" value="1"/>
</dbReference>
<dbReference type="InterPro" id="IPR036097">
    <property type="entry name" value="HisK_dim/P_sf"/>
</dbReference>
<keyword evidence="5" id="KW-0418">Kinase</keyword>
<dbReference type="InterPro" id="IPR052162">
    <property type="entry name" value="Sensor_kinase/Photoreceptor"/>
</dbReference>
<dbReference type="GO" id="GO:0000155">
    <property type="term" value="F:phosphorelay sensor kinase activity"/>
    <property type="evidence" value="ECO:0007669"/>
    <property type="project" value="InterPro"/>
</dbReference>
<dbReference type="OrthoDB" id="9766459at2"/>
<feature type="domain" description="Histidine kinase" evidence="7">
    <location>
        <begin position="666"/>
        <end position="883"/>
    </location>
</feature>